<protein>
    <submittedName>
        <fullName evidence="6">LysR family transcriptional regulator</fullName>
    </submittedName>
</protein>
<gene>
    <name evidence="6" type="ORF">QU24_03825</name>
</gene>
<evidence type="ECO:0000256" key="1">
    <source>
        <dbReference type="ARBA" id="ARBA00009437"/>
    </source>
</evidence>
<dbReference type="EMBL" id="JTJJ01000016">
    <property type="protein sequence ID" value="KHJ69436.1"/>
    <property type="molecule type" value="Genomic_DNA"/>
</dbReference>
<evidence type="ECO:0000313" key="6">
    <source>
        <dbReference type="EMBL" id="KHJ69436.1"/>
    </source>
</evidence>
<evidence type="ECO:0000259" key="5">
    <source>
        <dbReference type="PROSITE" id="PS50931"/>
    </source>
</evidence>
<dbReference type="Gene3D" id="3.40.190.290">
    <property type="match status" value="1"/>
</dbReference>
<evidence type="ECO:0000256" key="4">
    <source>
        <dbReference type="ARBA" id="ARBA00023163"/>
    </source>
</evidence>
<accession>A0A0B1RCQ1</accession>
<dbReference type="PROSITE" id="PS50931">
    <property type="entry name" value="HTH_LYSR"/>
    <property type="match status" value="1"/>
</dbReference>
<dbReference type="InterPro" id="IPR036390">
    <property type="entry name" value="WH_DNA-bd_sf"/>
</dbReference>
<evidence type="ECO:0000256" key="2">
    <source>
        <dbReference type="ARBA" id="ARBA00023015"/>
    </source>
</evidence>
<comment type="caution">
    <text evidence="6">The sequence shown here is derived from an EMBL/GenBank/DDBJ whole genome shotgun (WGS) entry which is preliminary data.</text>
</comment>
<dbReference type="SUPFAM" id="SSF53850">
    <property type="entry name" value="Periplasmic binding protein-like II"/>
    <property type="match status" value="1"/>
</dbReference>
<dbReference type="Proteomes" id="UP000030853">
    <property type="component" value="Unassembled WGS sequence"/>
</dbReference>
<name>A0A0B1RCQ1_9GAMM</name>
<organism evidence="6 7">
    <name type="scientific">Pantoea rodasii</name>
    <dbReference type="NCBI Taxonomy" id="1076549"/>
    <lineage>
        <taxon>Bacteria</taxon>
        <taxon>Pseudomonadati</taxon>
        <taxon>Pseudomonadota</taxon>
        <taxon>Gammaproteobacteria</taxon>
        <taxon>Enterobacterales</taxon>
        <taxon>Erwiniaceae</taxon>
        <taxon>Pantoea</taxon>
    </lineage>
</organism>
<dbReference type="PANTHER" id="PTHR30419:SF8">
    <property type="entry name" value="NITROGEN ASSIMILATION TRANSCRIPTIONAL ACTIVATOR-RELATED"/>
    <property type="match status" value="1"/>
</dbReference>
<dbReference type="GO" id="GO:0003700">
    <property type="term" value="F:DNA-binding transcription factor activity"/>
    <property type="evidence" value="ECO:0007669"/>
    <property type="project" value="InterPro"/>
</dbReference>
<dbReference type="GO" id="GO:0005829">
    <property type="term" value="C:cytosol"/>
    <property type="evidence" value="ECO:0007669"/>
    <property type="project" value="TreeGrafter"/>
</dbReference>
<dbReference type="AlphaFoldDB" id="A0A0B1RCQ1"/>
<reference evidence="6 7" key="1">
    <citation type="submission" date="2014-11" db="EMBL/GenBank/DDBJ databases">
        <title>Genome sequencing of Pantoea rodasii ND03.</title>
        <authorList>
            <person name="Muhamad Yunos N.Y."/>
            <person name="Chan K.-G."/>
        </authorList>
    </citation>
    <scope>NUCLEOTIDE SEQUENCE [LARGE SCALE GENOMIC DNA]</scope>
    <source>
        <strain evidence="6 7">ND03</strain>
    </source>
</reference>
<dbReference type="Pfam" id="PF03466">
    <property type="entry name" value="LysR_substrate"/>
    <property type="match status" value="1"/>
</dbReference>
<sequence>MQLRALKYFSQVAKSASLREAADKLFVTPTAVTRQIELLEHHYGASLIERSPRGIKLTREGEYLAQAVQATLRELEGVKEKIASSQSIVSGCIRICSAESLIAPFIAPTMNDFQRLHPGVCFDIDVGSAPHIAEALISDKADIALTFYMPVSAELQVTHSCSLKHKILMAPSHRLSSKNVLTLRDIAQHPLAIPPSNFSVRQLLESAAKRENLVLDMRFVTNSIEVQKRLAMLGMALLILPQLNVGDISDQEKLIAVALSDSVMGTVKVDLGLPRQRTLSMATKIFHEMLAKRINAQNA</sequence>
<feature type="domain" description="HTH lysR-type" evidence="5">
    <location>
        <begin position="1"/>
        <end position="58"/>
    </location>
</feature>
<dbReference type="InterPro" id="IPR005119">
    <property type="entry name" value="LysR_subst-bd"/>
</dbReference>
<dbReference type="InterPro" id="IPR036388">
    <property type="entry name" value="WH-like_DNA-bd_sf"/>
</dbReference>
<keyword evidence="3" id="KW-0238">DNA-binding</keyword>
<dbReference type="Gene3D" id="1.10.10.10">
    <property type="entry name" value="Winged helix-like DNA-binding domain superfamily/Winged helix DNA-binding domain"/>
    <property type="match status" value="1"/>
</dbReference>
<dbReference type="GO" id="GO:0003677">
    <property type="term" value="F:DNA binding"/>
    <property type="evidence" value="ECO:0007669"/>
    <property type="project" value="UniProtKB-KW"/>
</dbReference>
<dbReference type="InterPro" id="IPR050950">
    <property type="entry name" value="HTH-type_LysR_regulators"/>
</dbReference>
<evidence type="ECO:0000313" key="7">
    <source>
        <dbReference type="Proteomes" id="UP000030853"/>
    </source>
</evidence>
<keyword evidence="2" id="KW-0805">Transcription regulation</keyword>
<evidence type="ECO:0000256" key="3">
    <source>
        <dbReference type="ARBA" id="ARBA00023125"/>
    </source>
</evidence>
<dbReference type="PANTHER" id="PTHR30419">
    <property type="entry name" value="HTH-TYPE TRANSCRIPTIONAL REGULATOR YBHD"/>
    <property type="match status" value="1"/>
</dbReference>
<dbReference type="FunFam" id="1.10.10.10:FF:000001">
    <property type="entry name" value="LysR family transcriptional regulator"/>
    <property type="match status" value="1"/>
</dbReference>
<keyword evidence="4" id="KW-0804">Transcription</keyword>
<dbReference type="RefSeq" id="WP_039328582.1">
    <property type="nucleotide sequence ID" value="NZ_JTJJ01000016.1"/>
</dbReference>
<dbReference type="SUPFAM" id="SSF46785">
    <property type="entry name" value="Winged helix' DNA-binding domain"/>
    <property type="match status" value="1"/>
</dbReference>
<dbReference type="InterPro" id="IPR000847">
    <property type="entry name" value="LysR_HTH_N"/>
</dbReference>
<proteinExistence type="inferred from homology"/>
<comment type="similarity">
    <text evidence="1">Belongs to the LysR transcriptional regulatory family.</text>
</comment>
<dbReference type="Pfam" id="PF00126">
    <property type="entry name" value="HTH_1"/>
    <property type="match status" value="1"/>
</dbReference>